<comment type="caution">
    <text evidence="2">The sequence shown here is derived from an EMBL/GenBank/DDBJ whole genome shotgun (WGS) entry which is preliminary data.</text>
</comment>
<proteinExistence type="predicted"/>
<protein>
    <submittedName>
        <fullName evidence="2">Uncharacterized protein</fullName>
    </submittedName>
</protein>
<evidence type="ECO:0000256" key="1">
    <source>
        <dbReference type="SAM" id="MobiDB-lite"/>
    </source>
</evidence>
<dbReference type="EMBL" id="BSUO01000001">
    <property type="protein sequence ID" value="GMA38541.1"/>
    <property type="molecule type" value="Genomic_DNA"/>
</dbReference>
<organism evidence="2 3">
    <name type="scientific">Mobilicoccus caccae</name>
    <dbReference type="NCBI Taxonomy" id="1859295"/>
    <lineage>
        <taxon>Bacteria</taxon>
        <taxon>Bacillati</taxon>
        <taxon>Actinomycetota</taxon>
        <taxon>Actinomycetes</taxon>
        <taxon>Micrococcales</taxon>
        <taxon>Dermatophilaceae</taxon>
        <taxon>Mobilicoccus</taxon>
    </lineage>
</organism>
<dbReference type="Proteomes" id="UP001157126">
    <property type="component" value="Unassembled WGS sequence"/>
</dbReference>
<gene>
    <name evidence="2" type="ORF">GCM10025883_05860</name>
</gene>
<dbReference type="RefSeq" id="WP_284302604.1">
    <property type="nucleotide sequence ID" value="NZ_BSUO01000001.1"/>
</dbReference>
<name>A0ABQ6IM89_9MICO</name>
<sequence length="151" mass="16811">MSSDDLPGWRIAELSARVVLPAHGPILVDPQRAVAKALTRAQRLVDDPDGALWYGARRILAYALMIRGGIPSAEIEQYLIDRAWLTDAARLLRRDAEEFAQELLSGMESAGAIVQRDGRLHAAAPHTEVDPATMRHPYPREWPEVQVASRR</sequence>
<keyword evidence="3" id="KW-1185">Reference proteome</keyword>
<accession>A0ABQ6IM89</accession>
<feature type="region of interest" description="Disordered" evidence="1">
    <location>
        <begin position="131"/>
        <end position="151"/>
    </location>
</feature>
<evidence type="ECO:0000313" key="3">
    <source>
        <dbReference type="Proteomes" id="UP001157126"/>
    </source>
</evidence>
<reference evidence="3" key="1">
    <citation type="journal article" date="2019" name="Int. J. Syst. Evol. Microbiol.">
        <title>The Global Catalogue of Microorganisms (GCM) 10K type strain sequencing project: providing services to taxonomists for standard genome sequencing and annotation.</title>
        <authorList>
            <consortium name="The Broad Institute Genomics Platform"/>
            <consortium name="The Broad Institute Genome Sequencing Center for Infectious Disease"/>
            <person name="Wu L."/>
            <person name="Ma J."/>
        </authorList>
    </citation>
    <scope>NUCLEOTIDE SEQUENCE [LARGE SCALE GENOMIC DNA]</scope>
    <source>
        <strain evidence="3">NBRC 113072</strain>
    </source>
</reference>
<evidence type="ECO:0000313" key="2">
    <source>
        <dbReference type="EMBL" id="GMA38541.1"/>
    </source>
</evidence>